<dbReference type="Pfam" id="PF04686">
    <property type="entry name" value="SsgA"/>
    <property type="match status" value="1"/>
</dbReference>
<dbReference type="GO" id="GO:0000917">
    <property type="term" value="P:division septum assembly"/>
    <property type="evidence" value="ECO:0007669"/>
    <property type="project" value="UniProtKB-KW"/>
</dbReference>
<dbReference type="GO" id="GO:0030428">
    <property type="term" value="C:cell septum"/>
    <property type="evidence" value="ECO:0007669"/>
    <property type="project" value="UniProtKB-SubCell"/>
</dbReference>
<dbReference type="AlphaFoldDB" id="A0A1H7JC11"/>
<keyword evidence="3 7" id="KW-0132">Cell division</keyword>
<organism evidence="7 8">
    <name type="scientific">Streptacidiphilus jiangxiensis</name>
    <dbReference type="NCBI Taxonomy" id="235985"/>
    <lineage>
        <taxon>Bacteria</taxon>
        <taxon>Bacillati</taxon>
        <taxon>Actinomycetota</taxon>
        <taxon>Actinomycetes</taxon>
        <taxon>Kitasatosporales</taxon>
        <taxon>Streptomycetaceae</taxon>
        <taxon>Streptacidiphilus</taxon>
    </lineage>
</organism>
<protein>
    <submittedName>
        <fullName evidence="7">Streptomyces sporulation and cell division protein, SsgA</fullName>
    </submittedName>
</protein>
<dbReference type="Gene3D" id="2.30.31.20">
    <property type="entry name" value="Sporulation-specific cell division protein SsgB"/>
    <property type="match status" value="1"/>
</dbReference>
<sequence length="141" mass="15480">MKMQQSLVKGRLVMSLLVSEELAFDTGVELSYDPGDPLAVRLTFHLPGDPPVSWLFGRELLLDGITRPSGEGDVRVWPVPGTDEDFMDVCIELRSTDGAAVLRSPAVPLISFLGRTDRVLPMGQEHTIADLDRELEAILGH</sequence>
<keyword evidence="4" id="KW-0749">Sporulation</keyword>
<dbReference type="GO" id="GO:0030435">
    <property type="term" value="P:sporulation resulting in formation of a cellular spore"/>
    <property type="evidence" value="ECO:0007669"/>
    <property type="project" value="UniProtKB-KW"/>
</dbReference>
<dbReference type="InterPro" id="IPR006776">
    <property type="entry name" value="SsgB"/>
</dbReference>
<dbReference type="Proteomes" id="UP000183015">
    <property type="component" value="Unassembled WGS sequence"/>
</dbReference>
<gene>
    <name evidence="7" type="ORF">SAMN05414137_103185</name>
</gene>
<dbReference type="InterPro" id="IPR038658">
    <property type="entry name" value="SsgB_sf"/>
</dbReference>
<keyword evidence="6" id="KW-0131">Cell cycle</keyword>
<keyword evidence="8" id="KW-1185">Reference proteome</keyword>
<comment type="similarity">
    <text evidence="2">Belongs to the SsgA family.</text>
</comment>
<name>A0A1H7JC11_STRJI</name>
<dbReference type="STRING" id="235985.SAMN05414137_103185"/>
<reference evidence="8" key="1">
    <citation type="submission" date="2016-10" db="EMBL/GenBank/DDBJ databases">
        <authorList>
            <person name="Varghese N."/>
        </authorList>
    </citation>
    <scope>NUCLEOTIDE SEQUENCE [LARGE SCALE GENOMIC DNA]</scope>
    <source>
        <strain evidence="8">DSM 45096 / BCRC 16803 / CGMCC 4.1857 / CIP 109030 / JCM 12277 / KCTC 19219 / NBRC 100920 / 33214</strain>
    </source>
</reference>
<evidence type="ECO:0000313" key="7">
    <source>
        <dbReference type="EMBL" id="SEK70855.1"/>
    </source>
</evidence>
<evidence type="ECO:0000256" key="1">
    <source>
        <dbReference type="ARBA" id="ARBA00004431"/>
    </source>
</evidence>
<evidence type="ECO:0000256" key="2">
    <source>
        <dbReference type="ARBA" id="ARBA00009323"/>
    </source>
</evidence>
<dbReference type="RefSeq" id="WP_425314670.1">
    <property type="nucleotide sequence ID" value="NZ_BBPN01000059.1"/>
</dbReference>
<dbReference type="EMBL" id="FOAZ01000003">
    <property type="protein sequence ID" value="SEK70855.1"/>
    <property type="molecule type" value="Genomic_DNA"/>
</dbReference>
<evidence type="ECO:0000256" key="6">
    <source>
        <dbReference type="ARBA" id="ARBA00023306"/>
    </source>
</evidence>
<proteinExistence type="inferred from homology"/>
<evidence type="ECO:0000256" key="4">
    <source>
        <dbReference type="ARBA" id="ARBA00022969"/>
    </source>
</evidence>
<evidence type="ECO:0000313" key="8">
    <source>
        <dbReference type="Proteomes" id="UP000183015"/>
    </source>
</evidence>
<comment type="subcellular location">
    <subcellularLocation>
        <location evidence="1">Cell septum</location>
    </subcellularLocation>
</comment>
<accession>A0A1H7JC11</accession>
<keyword evidence="5" id="KW-0717">Septation</keyword>
<evidence type="ECO:0000256" key="5">
    <source>
        <dbReference type="ARBA" id="ARBA00023210"/>
    </source>
</evidence>
<evidence type="ECO:0000256" key="3">
    <source>
        <dbReference type="ARBA" id="ARBA00022618"/>
    </source>
</evidence>
<dbReference type="eggNOG" id="ENOG5033V9Z">
    <property type="taxonomic scope" value="Bacteria"/>
</dbReference>